<dbReference type="InterPro" id="IPR036641">
    <property type="entry name" value="HPT_dom_sf"/>
</dbReference>
<evidence type="ECO:0000256" key="12">
    <source>
        <dbReference type="PROSITE-ProRule" id="PRU00110"/>
    </source>
</evidence>
<organism evidence="18 19">
    <name type="scientific">Kordiimonas pumila</name>
    <dbReference type="NCBI Taxonomy" id="2161677"/>
    <lineage>
        <taxon>Bacteria</taxon>
        <taxon>Pseudomonadati</taxon>
        <taxon>Pseudomonadota</taxon>
        <taxon>Alphaproteobacteria</taxon>
        <taxon>Kordiimonadales</taxon>
        <taxon>Kordiimonadaceae</taxon>
        <taxon>Kordiimonas</taxon>
    </lineage>
</organism>
<dbReference type="CDD" id="cd16916">
    <property type="entry name" value="HATPase_CheA-like"/>
    <property type="match status" value="1"/>
</dbReference>
<dbReference type="SMART" id="SM01231">
    <property type="entry name" value="H-kinase_dim"/>
    <property type="match status" value="1"/>
</dbReference>
<evidence type="ECO:0000259" key="15">
    <source>
        <dbReference type="PROSITE" id="PS50109"/>
    </source>
</evidence>
<comment type="catalytic activity">
    <reaction evidence="1">
        <text>ATP + protein L-histidine = ADP + protein N-phospho-L-histidine.</text>
        <dbReference type="EC" id="2.7.13.3"/>
    </reaction>
</comment>
<evidence type="ECO:0000256" key="6">
    <source>
        <dbReference type="ARBA" id="ARBA00022679"/>
    </source>
</evidence>
<feature type="domain" description="Histidine kinase" evidence="15">
    <location>
        <begin position="349"/>
        <end position="590"/>
    </location>
</feature>
<name>A0ABV7D269_9PROT</name>
<dbReference type="Pfam" id="PF02895">
    <property type="entry name" value="H-kinase_dim"/>
    <property type="match status" value="1"/>
</dbReference>
<comment type="caution">
    <text evidence="18">The sequence shown here is derived from an EMBL/GenBank/DDBJ whole genome shotgun (WGS) entry which is preliminary data.</text>
</comment>
<evidence type="ECO:0000256" key="2">
    <source>
        <dbReference type="ARBA" id="ARBA00012438"/>
    </source>
</evidence>
<dbReference type="PROSITE" id="PS50109">
    <property type="entry name" value="HIS_KIN"/>
    <property type="match status" value="1"/>
</dbReference>
<evidence type="ECO:0000256" key="3">
    <source>
        <dbReference type="ARBA" id="ARBA00021495"/>
    </source>
</evidence>
<keyword evidence="13" id="KW-0175">Coiled coil</keyword>
<dbReference type="SUPFAM" id="SSF55874">
    <property type="entry name" value="ATPase domain of HSP90 chaperone/DNA topoisomerase II/histidine kinase"/>
    <property type="match status" value="1"/>
</dbReference>
<dbReference type="InterPro" id="IPR051315">
    <property type="entry name" value="Bact_Chemotaxis_CheA"/>
</dbReference>
<dbReference type="InterPro" id="IPR036097">
    <property type="entry name" value="HisK_dim/P_sf"/>
</dbReference>
<evidence type="ECO:0000256" key="4">
    <source>
        <dbReference type="ARBA" id="ARBA00022500"/>
    </source>
</evidence>
<evidence type="ECO:0000256" key="5">
    <source>
        <dbReference type="ARBA" id="ARBA00022553"/>
    </source>
</evidence>
<keyword evidence="10" id="KW-0902">Two-component regulatory system</keyword>
<keyword evidence="19" id="KW-1185">Reference proteome</keyword>
<dbReference type="RefSeq" id="WP_194212547.1">
    <property type="nucleotide sequence ID" value="NZ_CP061205.1"/>
</dbReference>
<keyword evidence="4" id="KW-0145">Chemotaxis</keyword>
<dbReference type="Gene3D" id="2.30.30.40">
    <property type="entry name" value="SH3 Domains"/>
    <property type="match status" value="1"/>
</dbReference>
<evidence type="ECO:0000313" key="18">
    <source>
        <dbReference type="EMBL" id="MFC3050820.1"/>
    </source>
</evidence>
<feature type="domain" description="HPt" evidence="17">
    <location>
        <begin position="5"/>
        <end position="109"/>
    </location>
</feature>
<dbReference type="InterPro" id="IPR002545">
    <property type="entry name" value="CheW-lke_dom"/>
</dbReference>
<dbReference type="Gene3D" id="1.20.120.160">
    <property type="entry name" value="HPT domain"/>
    <property type="match status" value="1"/>
</dbReference>
<protein>
    <recommendedName>
        <fullName evidence="3">Chemotaxis protein CheA</fullName>
        <ecNumber evidence="2">2.7.13.3</ecNumber>
    </recommendedName>
</protein>
<dbReference type="Proteomes" id="UP001595444">
    <property type="component" value="Unassembled WGS sequence"/>
</dbReference>
<dbReference type="EC" id="2.7.13.3" evidence="2"/>
<dbReference type="InterPro" id="IPR003594">
    <property type="entry name" value="HATPase_dom"/>
</dbReference>
<dbReference type="InterPro" id="IPR036061">
    <property type="entry name" value="CheW-like_dom_sf"/>
</dbReference>
<keyword evidence="7" id="KW-0547">Nucleotide-binding</keyword>
<dbReference type="Gene3D" id="3.30.565.10">
    <property type="entry name" value="Histidine kinase-like ATPase, C-terminal domain"/>
    <property type="match status" value="1"/>
</dbReference>
<dbReference type="InterPro" id="IPR004105">
    <property type="entry name" value="CheA-like_dim"/>
</dbReference>
<dbReference type="InterPro" id="IPR004358">
    <property type="entry name" value="Sig_transdc_His_kin-like_C"/>
</dbReference>
<dbReference type="SMART" id="SM00387">
    <property type="entry name" value="HATPase_c"/>
    <property type="match status" value="1"/>
</dbReference>
<keyword evidence="5 12" id="KW-0597">Phosphoprotein</keyword>
<dbReference type="PRINTS" id="PR00344">
    <property type="entry name" value="BCTRLSENSOR"/>
</dbReference>
<dbReference type="Pfam" id="PF02518">
    <property type="entry name" value="HATPase_c"/>
    <property type="match status" value="1"/>
</dbReference>
<dbReference type="PANTHER" id="PTHR43395:SF10">
    <property type="entry name" value="CHEMOTAXIS PROTEIN CHEA"/>
    <property type="match status" value="1"/>
</dbReference>
<evidence type="ECO:0000256" key="7">
    <source>
        <dbReference type="ARBA" id="ARBA00022741"/>
    </source>
</evidence>
<gene>
    <name evidence="18" type="ORF">ACFOKA_02765</name>
</gene>
<evidence type="ECO:0000256" key="11">
    <source>
        <dbReference type="ARBA" id="ARBA00035100"/>
    </source>
</evidence>
<feature type="region of interest" description="Disordered" evidence="14">
    <location>
        <begin position="141"/>
        <end position="160"/>
    </location>
</feature>
<evidence type="ECO:0000256" key="9">
    <source>
        <dbReference type="ARBA" id="ARBA00022840"/>
    </source>
</evidence>
<evidence type="ECO:0000259" key="16">
    <source>
        <dbReference type="PROSITE" id="PS50851"/>
    </source>
</evidence>
<evidence type="ECO:0000256" key="8">
    <source>
        <dbReference type="ARBA" id="ARBA00022777"/>
    </source>
</evidence>
<evidence type="ECO:0000256" key="10">
    <source>
        <dbReference type="ARBA" id="ARBA00023012"/>
    </source>
</evidence>
<evidence type="ECO:0000259" key="17">
    <source>
        <dbReference type="PROSITE" id="PS50894"/>
    </source>
</evidence>
<dbReference type="PANTHER" id="PTHR43395">
    <property type="entry name" value="SENSOR HISTIDINE KINASE CHEA"/>
    <property type="match status" value="1"/>
</dbReference>
<dbReference type="Pfam" id="PF01584">
    <property type="entry name" value="CheW"/>
    <property type="match status" value="1"/>
</dbReference>
<dbReference type="InterPro" id="IPR008207">
    <property type="entry name" value="Sig_transdc_His_kin_Hpt_dom"/>
</dbReference>
<dbReference type="PROSITE" id="PS50894">
    <property type="entry name" value="HPT"/>
    <property type="match status" value="1"/>
</dbReference>
<feature type="domain" description="CheW-like" evidence="16">
    <location>
        <begin position="592"/>
        <end position="728"/>
    </location>
</feature>
<dbReference type="CDD" id="cd00731">
    <property type="entry name" value="CheA_reg"/>
    <property type="match status" value="1"/>
</dbReference>
<evidence type="ECO:0000256" key="13">
    <source>
        <dbReference type="SAM" id="Coils"/>
    </source>
</evidence>
<keyword evidence="8" id="KW-0418">Kinase</keyword>
<dbReference type="Gene3D" id="1.10.287.560">
    <property type="entry name" value="Histidine kinase CheA-like, homodimeric domain"/>
    <property type="match status" value="1"/>
</dbReference>
<evidence type="ECO:0000256" key="1">
    <source>
        <dbReference type="ARBA" id="ARBA00000085"/>
    </source>
</evidence>
<dbReference type="SUPFAM" id="SSF50341">
    <property type="entry name" value="CheW-like"/>
    <property type="match status" value="1"/>
</dbReference>
<comment type="function">
    <text evidence="11">Involved in the transmission of sensory signals from the chemoreceptors to the flagellar motors. CheA is autophosphorylated; it can transfer its phosphate group to either CheB or CheY.</text>
</comment>
<evidence type="ECO:0000256" key="14">
    <source>
        <dbReference type="SAM" id="MobiDB-lite"/>
    </source>
</evidence>
<accession>A0ABV7D269</accession>
<dbReference type="InterPro" id="IPR005467">
    <property type="entry name" value="His_kinase_dom"/>
</dbReference>
<keyword evidence="9" id="KW-0067">ATP-binding</keyword>
<dbReference type="SUPFAM" id="SSF47384">
    <property type="entry name" value="Homodimeric domain of signal transducing histidine kinase"/>
    <property type="match status" value="1"/>
</dbReference>
<feature type="modified residue" description="Phosphohistidine" evidence="12">
    <location>
        <position position="52"/>
    </location>
</feature>
<dbReference type="CDD" id="cd00088">
    <property type="entry name" value="HPT"/>
    <property type="match status" value="1"/>
</dbReference>
<dbReference type="InterPro" id="IPR036890">
    <property type="entry name" value="HATPase_C_sf"/>
</dbReference>
<dbReference type="InterPro" id="IPR037006">
    <property type="entry name" value="CheA-like_homodim_sf"/>
</dbReference>
<feature type="coiled-coil region" evidence="13">
    <location>
        <begin position="380"/>
        <end position="407"/>
    </location>
</feature>
<evidence type="ECO:0000313" key="19">
    <source>
        <dbReference type="Proteomes" id="UP001595444"/>
    </source>
</evidence>
<dbReference type="SUPFAM" id="SSF47226">
    <property type="entry name" value="Histidine-containing phosphotransfer domain, HPT domain"/>
    <property type="match status" value="1"/>
</dbReference>
<proteinExistence type="predicted"/>
<dbReference type="EMBL" id="JBHRSL010000002">
    <property type="protein sequence ID" value="MFC3050820.1"/>
    <property type="molecule type" value="Genomic_DNA"/>
</dbReference>
<dbReference type="PROSITE" id="PS50851">
    <property type="entry name" value="CHEW"/>
    <property type="match status" value="1"/>
</dbReference>
<dbReference type="SMART" id="SM00073">
    <property type="entry name" value="HPT"/>
    <property type="match status" value="1"/>
</dbReference>
<dbReference type="SMART" id="SM00260">
    <property type="entry name" value="CheW"/>
    <property type="match status" value="1"/>
</dbReference>
<feature type="region of interest" description="Disordered" evidence="14">
    <location>
        <begin position="319"/>
        <end position="338"/>
    </location>
</feature>
<reference evidence="19" key="1">
    <citation type="journal article" date="2019" name="Int. J. Syst. Evol. Microbiol.">
        <title>The Global Catalogue of Microorganisms (GCM) 10K type strain sequencing project: providing services to taxonomists for standard genome sequencing and annotation.</title>
        <authorList>
            <consortium name="The Broad Institute Genomics Platform"/>
            <consortium name="The Broad Institute Genome Sequencing Center for Infectious Disease"/>
            <person name="Wu L."/>
            <person name="Ma J."/>
        </authorList>
    </citation>
    <scope>NUCLEOTIDE SEQUENCE [LARGE SCALE GENOMIC DNA]</scope>
    <source>
        <strain evidence="19">KCTC 62164</strain>
    </source>
</reference>
<dbReference type="GO" id="GO:0004673">
    <property type="term" value="F:protein histidine kinase activity"/>
    <property type="evidence" value="ECO:0007669"/>
    <property type="project" value="UniProtKB-EC"/>
</dbReference>
<dbReference type="Pfam" id="PF01627">
    <property type="entry name" value="Hpt"/>
    <property type="match status" value="1"/>
</dbReference>
<sequence length="752" mass="82041">MSGSSDDPFLQFKLTFFEECNELLSDVEQYLADLETGDFSNETLHAIFRAVHSIKAGAGAFSFERMVNFTHKFETFLDELRTSRLEVGDSVVETLFRGFDVLSDLVEFAQKDEIPDPLYGQEALDAIEAFLGDPASAPAPIVDGANTEKPLATPGDKGDTRQHFRIEFTPKEAMYRHANEPLLIIRELRDLGELSLTIDTSRLPPFEALEPEDAYFSWVMDLVTDKGRDEIDEVFEFVIDDCDLTIVTLGAGGSVVSVDVSHTRVDDDGDDFGFFVDDAALEAGQMSAGEANVAAPEAPVVPEVTVVAAPAKAPQGIAIPKDTEVPSDPVAQQNGANQPRVGSIRVDIDRVDRLVNMVGELVITQSMLAQEVNSTSHNQNSRVETGMEELSMHIRELQENVMAIRMQPVKSVFSRMPRIVRDVSKKLDKKIRLVTIGEATEVDKTVIEELADPLIHMIRNSMDHGLETPAERLAAGKSEEGTIRLSAEHRGGRILIEVVDDGRGINRKKVLELAKQKGVVPADAQLTDDEIDNLIFAPGFSTAEEVTDLSGRGVGMDVVRRNIQSLGGRVSVQSHPGHGTRFQLTLPLTLAVLDGMIVGVGDHKYVVPINSIVETVRPIKADVDHLVDGNMVMRVRGKYLRIVPVAKIFQIEDSEPDPSKGLVVLVEADGGSVVGLLVDYLLGQQQVVIKSLETNFRAVDGIASATILGDGSVCLILDVDRMATMDVPVSVRGLSRDVGYMGTADNKQRAIV</sequence>
<keyword evidence="6 18" id="KW-0808">Transferase</keyword>